<comment type="caution">
    <text evidence="4">The sequence shown here is derived from an EMBL/GenBank/DDBJ whole genome shotgun (WGS) entry which is preliminary data.</text>
</comment>
<feature type="compositionally biased region" description="Pro residues" evidence="2">
    <location>
        <begin position="407"/>
        <end position="422"/>
    </location>
</feature>
<reference evidence="4 5" key="1">
    <citation type="submission" date="2016-02" db="EMBL/GenBank/DDBJ databases">
        <title>Genome analysis of coral dinoflagellate symbionts highlights evolutionary adaptations to a symbiotic lifestyle.</title>
        <authorList>
            <person name="Aranda M."/>
            <person name="Li Y."/>
            <person name="Liew Y.J."/>
            <person name="Baumgarten S."/>
            <person name="Simakov O."/>
            <person name="Wilson M."/>
            <person name="Piel J."/>
            <person name="Ashoor H."/>
            <person name="Bougouffa S."/>
            <person name="Bajic V.B."/>
            <person name="Ryu T."/>
            <person name="Ravasi T."/>
            <person name="Bayer T."/>
            <person name="Micklem G."/>
            <person name="Kim H."/>
            <person name="Bhak J."/>
            <person name="Lajeunesse T.C."/>
            <person name="Voolstra C.R."/>
        </authorList>
    </citation>
    <scope>NUCLEOTIDE SEQUENCE [LARGE SCALE GENOMIC DNA]</scope>
    <source>
        <strain evidence="4 5">CCMP2467</strain>
    </source>
</reference>
<feature type="region of interest" description="Disordered" evidence="2">
    <location>
        <begin position="246"/>
        <end position="267"/>
    </location>
</feature>
<feature type="domain" description="C3H1-type" evidence="3">
    <location>
        <begin position="704"/>
        <end position="731"/>
    </location>
</feature>
<name>A0A1Q9CN04_SYMMI</name>
<dbReference type="GO" id="GO:0008270">
    <property type="term" value="F:zinc ion binding"/>
    <property type="evidence" value="ECO:0007669"/>
    <property type="project" value="UniProtKB-KW"/>
</dbReference>
<feature type="region of interest" description="Disordered" evidence="2">
    <location>
        <begin position="79"/>
        <end position="186"/>
    </location>
</feature>
<dbReference type="PROSITE" id="PS50103">
    <property type="entry name" value="ZF_C3H1"/>
    <property type="match status" value="1"/>
</dbReference>
<proteinExistence type="predicted"/>
<evidence type="ECO:0000256" key="1">
    <source>
        <dbReference type="PROSITE-ProRule" id="PRU00723"/>
    </source>
</evidence>
<feature type="compositionally biased region" description="Polar residues" evidence="2">
    <location>
        <begin position="162"/>
        <end position="172"/>
    </location>
</feature>
<feature type="compositionally biased region" description="Low complexity" evidence="2">
    <location>
        <begin position="94"/>
        <end position="120"/>
    </location>
</feature>
<feature type="compositionally biased region" description="Pro residues" evidence="2">
    <location>
        <begin position="79"/>
        <end position="90"/>
    </location>
</feature>
<feature type="region of interest" description="Disordered" evidence="2">
    <location>
        <begin position="399"/>
        <end position="431"/>
    </location>
</feature>
<keyword evidence="1" id="KW-0862">Zinc</keyword>
<evidence type="ECO:0000256" key="2">
    <source>
        <dbReference type="SAM" id="MobiDB-lite"/>
    </source>
</evidence>
<protein>
    <recommendedName>
        <fullName evidence="3">C3H1-type domain-containing protein</fullName>
    </recommendedName>
</protein>
<feature type="region of interest" description="Disordered" evidence="2">
    <location>
        <begin position="635"/>
        <end position="696"/>
    </location>
</feature>
<keyword evidence="1" id="KW-0479">Metal-binding</keyword>
<evidence type="ECO:0000313" key="4">
    <source>
        <dbReference type="EMBL" id="OLP84303.1"/>
    </source>
</evidence>
<gene>
    <name evidence="4" type="ORF">AK812_SmicGene34832</name>
</gene>
<dbReference type="OrthoDB" id="440438at2759"/>
<keyword evidence="1" id="KW-0863">Zinc-finger</keyword>
<keyword evidence="5" id="KW-1185">Reference proteome</keyword>
<evidence type="ECO:0000313" key="5">
    <source>
        <dbReference type="Proteomes" id="UP000186817"/>
    </source>
</evidence>
<feature type="compositionally biased region" description="Basic and acidic residues" evidence="2">
    <location>
        <begin position="660"/>
        <end position="676"/>
    </location>
</feature>
<dbReference type="Proteomes" id="UP000186817">
    <property type="component" value="Unassembled WGS sequence"/>
</dbReference>
<sequence>MSKTPFSADYIHKLLKTIPEAERSKFLEMLETQPIIEQQPASSSAATPALAAAPQPAVTAPQTLDEFCDTVAQEAYVQPPPAAPVAPPPQKSKTAPTPSNSPAGAAAPTATPAASKTPVPQKQPPPKPTGTPAADPASTGPPPSHNKAPPPPLILDEAPTGPASTPPAQGATSEPERAPTLAADAPASRVGSIINDGSSNPSLCLVQLWACRKKCGSCENAFCQATFPDRSNSFHTLHRCRDCKRAEGRNRANQPAPASSDEGWHQSNWEWNSDWSSGAWTPAWGSQDLGTAYPLLVQKVLLFAGPSALSNTDVSVMSEFSQLALEASVPAEVMQLLSEFEVATFARCCTSHAEAEDMITQLCADSGLVEHPSKLLAKASLRLLLSRCRAAEALPSLEQHATLPSPASIPTPPLPTATPPTPASSGWQESWPAKLSPEKTAALRRRFEEDYPTELLDSESFPSSRLLALTSKMIADREIRWLPWKFRLSSKSQDDNLLLRPKKQPRLSELSDLLLDDAPTREIHDGPASYAFISQMLSLASTSIALCQGAHLGALKMYNKKFLQLCFTKYESASNLRGPTSLEAQAADKRAWEILSDLVNQHSWKLDDALHEVSEVRSDLASLLAPRPHVSKRMLEGQDQWRYRPNGRGRGAQSTGRGGKGRDGKGHPTERFERGGKGKTSQKGGDKHGQAPQGKWLSTIFMDGKKHTLCMRYQSGQCKDPASCRYVHKCAVPKQVHLISPHADASEVSPVARAIADHHFDFSTCLSLLEESFSSQAASALQDPAVTQSDAYFNLGAFGFDDGRSPSPTLILILEHLVLMMAAAAVSSRGNEVESFNHSISLGSESEKHKVGSSAMGERVVTDGYSLLIHAKVLIRFPLRSHFTGTAHQRDVLAGAICPGHESMAGKLDAQGNFLSQRSSPATPRLSELRYAADQLKPLRLEWRNWPRREGETDEGHQLLVCEGNWQGAESDPALLQELIEEELQAGFLEEVDSIEEAYRRWGKASYPLREDNEPVSGFSLDVKGSSWTSYWGCFSGFFMVSQLYAPGFALFMTICTVRLARMSAYRLLCGRALQPADAFGKGNDCGVGGWIRFLDGKTSWFSHRYTVSDFTSLGLPMQPNANLDISSYETLAQCFILLCFWKLSGSGRLAVTLPALSDNTGAESVCNRLYTSKVPLNLFVRKLSMWSAVTGVQLD</sequence>
<accession>A0A1Q9CN04</accession>
<feature type="region of interest" description="Disordered" evidence="2">
    <location>
        <begin position="38"/>
        <end position="58"/>
    </location>
</feature>
<feature type="compositionally biased region" description="Pro residues" evidence="2">
    <location>
        <begin position="139"/>
        <end position="153"/>
    </location>
</feature>
<dbReference type="EMBL" id="LSRX01001052">
    <property type="protein sequence ID" value="OLP84303.1"/>
    <property type="molecule type" value="Genomic_DNA"/>
</dbReference>
<organism evidence="4 5">
    <name type="scientific">Symbiodinium microadriaticum</name>
    <name type="common">Dinoflagellate</name>
    <name type="synonym">Zooxanthella microadriatica</name>
    <dbReference type="NCBI Taxonomy" id="2951"/>
    <lineage>
        <taxon>Eukaryota</taxon>
        <taxon>Sar</taxon>
        <taxon>Alveolata</taxon>
        <taxon>Dinophyceae</taxon>
        <taxon>Suessiales</taxon>
        <taxon>Symbiodiniaceae</taxon>
        <taxon>Symbiodinium</taxon>
    </lineage>
</organism>
<feature type="zinc finger region" description="C3H1-type" evidence="1">
    <location>
        <begin position="704"/>
        <end position="731"/>
    </location>
</feature>
<dbReference type="InterPro" id="IPR000571">
    <property type="entry name" value="Znf_CCCH"/>
</dbReference>
<evidence type="ECO:0000259" key="3">
    <source>
        <dbReference type="PROSITE" id="PS50103"/>
    </source>
</evidence>
<dbReference type="AlphaFoldDB" id="A0A1Q9CN04"/>